<accession>A0A1R1Y7C6</accession>
<evidence type="ECO:0000256" key="5">
    <source>
        <dbReference type="ARBA" id="ARBA00022833"/>
    </source>
</evidence>
<dbReference type="GO" id="GO:0036503">
    <property type="term" value="P:ERAD pathway"/>
    <property type="evidence" value="ECO:0007669"/>
    <property type="project" value="TreeGrafter"/>
</dbReference>
<sequence length="216" mass="24943">MSNQYKNSNLDHNDYEIFHYPNNPSDKLAHEQARFKAAHKGHEGMHTMIFLIFFGSLFASPIIIKYWRRKSYRSFQIVNILLMCIMGQDLVDICIDRISISLGYYTIAGLPSKHLPKDLCAICGCSFAPNIPSYNGMLSEKAASGSNDTEKINDTVYTLNCDHSFHNGCIRGWCLIGKRDICPYWWDKQQKIYLAVLDFFRYVIAWQPIFVSLYLS</sequence>
<dbReference type="InterPro" id="IPR018957">
    <property type="entry name" value="Znf_C3HC4_RING-type"/>
</dbReference>
<dbReference type="Proteomes" id="UP000187283">
    <property type="component" value="Unassembled WGS sequence"/>
</dbReference>
<keyword evidence="4 8" id="KW-0863">Zinc-finger</keyword>
<evidence type="ECO:0000256" key="7">
    <source>
        <dbReference type="ARBA" id="ARBA00023136"/>
    </source>
</evidence>
<keyword evidence="12" id="KW-1185">Reference proteome</keyword>
<dbReference type="PANTHER" id="PTHR13407">
    <property type="entry name" value="RNF121 PROTEIN"/>
    <property type="match status" value="1"/>
</dbReference>
<feature type="transmembrane region" description="Helical" evidence="9">
    <location>
        <begin position="192"/>
        <end position="215"/>
    </location>
</feature>
<dbReference type="PANTHER" id="PTHR13407:SF0">
    <property type="entry name" value="FI05221P"/>
    <property type="match status" value="1"/>
</dbReference>
<dbReference type="SUPFAM" id="SSF57850">
    <property type="entry name" value="RING/U-box"/>
    <property type="match status" value="1"/>
</dbReference>
<dbReference type="Gene3D" id="3.30.40.10">
    <property type="entry name" value="Zinc/RING finger domain, C3HC4 (zinc finger)"/>
    <property type="match status" value="1"/>
</dbReference>
<proteinExistence type="predicted"/>
<evidence type="ECO:0000256" key="9">
    <source>
        <dbReference type="SAM" id="Phobius"/>
    </source>
</evidence>
<protein>
    <submittedName>
        <fullName evidence="11">RING finger protein</fullName>
    </submittedName>
</protein>
<keyword evidence="7 9" id="KW-0472">Membrane</keyword>
<dbReference type="OrthoDB" id="8062037at2759"/>
<feature type="domain" description="RING-type" evidence="10">
    <location>
        <begin position="120"/>
        <end position="183"/>
    </location>
</feature>
<feature type="transmembrane region" description="Helical" evidence="9">
    <location>
        <begin position="48"/>
        <end position="67"/>
    </location>
</feature>
<dbReference type="Pfam" id="PF00097">
    <property type="entry name" value="zf-C3HC4"/>
    <property type="match status" value="1"/>
</dbReference>
<keyword evidence="6 9" id="KW-1133">Transmembrane helix</keyword>
<dbReference type="GO" id="GO:0005789">
    <property type="term" value="C:endoplasmic reticulum membrane"/>
    <property type="evidence" value="ECO:0007669"/>
    <property type="project" value="TreeGrafter"/>
</dbReference>
<evidence type="ECO:0000256" key="3">
    <source>
        <dbReference type="ARBA" id="ARBA00022723"/>
    </source>
</evidence>
<dbReference type="InterPro" id="IPR040176">
    <property type="entry name" value="RNF121/RNF175"/>
</dbReference>
<evidence type="ECO:0000313" key="12">
    <source>
        <dbReference type="Proteomes" id="UP000187283"/>
    </source>
</evidence>
<evidence type="ECO:0000256" key="2">
    <source>
        <dbReference type="ARBA" id="ARBA00022692"/>
    </source>
</evidence>
<dbReference type="InterPro" id="IPR001841">
    <property type="entry name" value="Znf_RING"/>
</dbReference>
<dbReference type="InterPro" id="IPR013083">
    <property type="entry name" value="Znf_RING/FYVE/PHD"/>
</dbReference>
<dbReference type="AlphaFoldDB" id="A0A1R1Y7C6"/>
<keyword evidence="5" id="KW-0862">Zinc</keyword>
<dbReference type="GO" id="GO:0061630">
    <property type="term" value="F:ubiquitin protein ligase activity"/>
    <property type="evidence" value="ECO:0007669"/>
    <property type="project" value="TreeGrafter"/>
</dbReference>
<evidence type="ECO:0000313" key="11">
    <source>
        <dbReference type="EMBL" id="OMJ22808.1"/>
    </source>
</evidence>
<reference evidence="11 12" key="1">
    <citation type="submission" date="2017-01" db="EMBL/GenBank/DDBJ databases">
        <authorList>
            <person name="Mah S.A."/>
            <person name="Swanson W.J."/>
            <person name="Moy G.W."/>
            <person name="Vacquier V.D."/>
        </authorList>
    </citation>
    <scope>NUCLEOTIDE SEQUENCE [LARGE SCALE GENOMIC DNA]</scope>
    <source>
        <strain evidence="11 12">GSMNP</strain>
    </source>
</reference>
<keyword evidence="2 9" id="KW-0812">Transmembrane</keyword>
<comment type="subcellular location">
    <subcellularLocation>
        <location evidence="1">Membrane</location>
        <topology evidence="1">Multi-pass membrane protein</topology>
    </subcellularLocation>
</comment>
<evidence type="ECO:0000256" key="4">
    <source>
        <dbReference type="ARBA" id="ARBA00022771"/>
    </source>
</evidence>
<evidence type="ECO:0000256" key="1">
    <source>
        <dbReference type="ARBA" id="ARBA00004141"/>
    </source>
</evidence>
<name>A0A1R1Y7C6_9FUNG</name>
<gene>
    <name evidence="11" type="ORF">AYI70_g2633</name>
</gene>
<dbReference type="GO" id="GO:0000139">
    <property type="term" value="C:Golgi membrane"/>
    <property type="evidence" value="ECO:0007669"/>
    <property type="project" value="TreeGrafter"/>
</dbReference>
<evidence type="ECO:0000256" key="6">
    <source>
        <dbReference type="ARBA" id="ARBA00022989"/>
    </source>
</evidence>
<keyword evidence="3" id="KW-0479">Metal-binding</keyword>
<dbReference type="GO" id="GO:0008270">
    <property type="term" value="F:zinc ion binding"/>
    <property type="evidence" value="ECO:0007669"/>
    <property type="project" value="UniProtKB-KW"/>
</dbReference>
<comment type="caution">
    <text evidence="11">The sequence shown here is derived from an EMBL/GenBank/DDBJ whole genome shotgun (WGS) entry which is preliminary data.</text>
</comment>
<dbReference type="EMBL" id="LSSN01000670">
    <property type="protein sequence ID" value="OMJ22808.1"/>
    <property type="molecule type" value="Genomic_DNA"/>
</dbReference>
<dbReference type="PROSITE" id="PS50089">
    <property type="entry name" value="ZF_RING_2"/>
    <property type="match status" value="1"/>
</dbReference>
<organism evidence="11 12">
    <name type="scientific">Smittium culicis</name>
    <dbReference type="NCBI Taxonomy" id="133412"/>
    <lineage>
        <taxon>Eukaryota</taxon>
        <taxon>Fungi</taxon>
        <taxon>Fungi incertae sedis</taxon>
        <taxon>Zoopagomycota</taxon>
        <taxon>Kickxellomycotina</taxon>
        <taxon>Harpellomycetes</taxon>
        <taxon>Harpellales</taxon>
        <taxon>Legeriomycetaceae</taxon>
        <taxon>Smittium</taxon>
    </lineage>
</organism>
<evidence type="ECO:0000259" key="10">
    <source>
        <dbReference type="PROSITE" id="PS50089"/>
    </source>
</evidence>
<evidence type="ECO:0000256" key="8">
    <source>
        <dbReference type="PROSITE-ProRule" id="PRU00175"/>
    </source>
</evidence>